<dbReference type="AlphaFoldDB" id="A0A0M3ICB3"/>
<dbReference type="WBParaSite" id="ALUE_0001550601-mRNA-1">
    <property type="protein sequence ID" value="ALUE_0001550601-mRNA-1"/>
    <property type="gene ID" value="ALUE_0001550601"/>
</dbReference>
<evidence type="ECO:0000313" key="2">
    <source>
        <dbReference type="WBParaSite" id="ALUE_0001550601-mRNA-1"/>
    </source>
</evidence>
<keyword evidence="1" id="KW-1185">Reference proteome</keyword>
<proteinExistence type="predicted"/>
<organism evidence="1 2">
    <name type="scientific">Ascaris lumbricoides</name>
    <name type="common">Giant roundworm</name>
    <dbReference type="NCBI Taxonomy" id="6252"/>
    <lineage>
        <taxon>Eukaryota</taxon>
        <taxon>Metazoa</taxon>
        <taxon>Ecdysozoa</taxon>
        <taxon>Nematoda</taxon>
        <taxon>Chromadorea</taxon>
        <taxon>Rhabditida</taxon>
        <taxon>Spirurina</taxon>
        <taxon>Ascaridomorpha</taxon>
        <taxon>Ascaridoidea</taxon>
        <taxon>Ascarididae</taxon>
        <taxon>Ascaris</taxon>
    </lineage>
</organism>
<sequence length="39" mass="4634">MDVCCRVTISCRSLKFEFRYLIATNWKRTNSKSPPILVR</sequence>
<name>A0A0M3ICB3_ASCLU</name>
<accession>A0A0M3ICB3</accession>
<protein>
    <submittedName>
        <fullName evidence="2">Uncharacterized protein</fullName>
    </submittedName>
</protein>
<evidence type="ECO:0000313" key="1">
    <source>
        <dbReference type="Proteomes" id="UP000036681"/>
    </source>
</evidence>
<reference evidence="2" key="1">
    <citation type="submission" date="2017-02" db="UniProtKB">
        <authorList>
            <consortium name="WormBaseParasite"/>
        </authorList>
    </citation>
    <scope>IDENTIFICATION</scope>
</reference>
<dbReference type="Proteomes" id="UP000036681">
    <property type="component" value="Unplaced"/>
</dbReference>